<dbReference type="Gene3D" id="1.10.510.10">
    <property type="entry name" value="Transferase(Phosphotransferase) domain 1"/>
    <property type="match status" value="1"/>
</dbReference>
<dbReference type="GO" id="GO:0005524">
    <property type="term" value="F:ATP binding"/>
    <property type="evidence" value="ECO:0007669"/>
    <property type="project" value="InterPro"/>
</dbReference>
<gene>
    <name evidence="2" type="ORF">DFH05DRAFT_1506012</name>
</gene>
<dbReference type="Pfam" id="PF17667">
    <property type="entry name" value="Pkinase_fungal"/>
    <property type="match status" value="1"/>
</dbReference>
<keyword evidence="2" id="KW-0808">Transferase</keyword>
<dbReference type="PROSITE" id="PS00109">
    <property type="entry name" value="PROTEIN_KINASE_TYR"/>
    <property type="match status" value="1"/>
</dbReference>
<dbReference type="AlphaFoldDB" id="A0A9W8TUQ4"/>
<dbReference type="PANTHER" id="PTHR38248:SF2">
    <property type="entry name" value="FUNK1 11"/>
    <property type="match status" value="1"/>
</dbReference>
<organism evidence="2 3">
    <name type="scientific">Lentinula detonsa</name>
    <dbReference type="NCBI Taxonomy" id="2804962"/>
    <lineage>
        <taxon>Eukaryota</taxon>
        <taxon>Fungi</taxon>
        <taxon>Dikarya</taxon>
        <taxon>Basidiomycota</taxon>
        <taxon>Agaricomycotina</taxon>
        <taxon>Agaricomycetes</taxon>
        <taxon>Agaricomycetidae</taxon>
        <taxon>Agaricales</taxon>
        <taxon>Marasmiineae</taxon>
        <taxon>Omphalotaceae</taxon>
        <taxon>Lentinula</taxon>
    </lineage>
</organism>
<feature type="domain" description="Protein kinase" evidence="1">
    <location>
        <begin position="1"/>
        <end position="401"/>
    </location>
</feature>
<evidence type="ECO:0000313" key="3">
    <source>
        <dbReference type="Proteomes" id="UP001142393"/>
    </source>
</evidence>
<name>A0A9W8TUQ4_9AGAR</name>
<protein>
    <submittedName>
        <fullName evidence="2">Protein kinase</fullName>
    </submittedName>
</protein>
<dbReference type="PROSITE" id="PS50011">
    <property type="entry name" value="PROTEIN_KINASE_DOM"/>
    <property type="match status" value="1"/>
</dbReference>
<dbReference type="InterPro" id="IPR040976">
    <property type="entry name" value="Pkinase_fungal"/>
</dbReference>
<evidence type="ECO:0000313" key="2">
    <source>
        <dbReference type="EMBL" id="KAJ3741414.1"/>
    </source>
</evidence>
<keyword evidence="2" id="KW-0418">Kinase</keyword>
<dbReference type="InterPro" id="IPR000719">
    <property type="entry name" value="Prot_kinase_dom"/>
</dbReference>
<sequence>MDAVYQLHELNDDPHSFAGARCSFKGSDGYTRIILIVRILHCAERDVGHCSIVVEVKCECTALACNWHEKNLILKVCFPEAGSSLSEKMLIQEAKRVAEHTSELWALNHLPDLIDSISITYNDKNARQGNITTVEETCEGSIMYITVFEELHPLSELDDLTDLAQVFYDILQIHRWLYKCAGILHRDLSIGNIMFRRIEGKVYGVLNDFDLSSFVHDMGKGPASDFRTGTRPFMSVDLLDPKWKGGHLYRHDLESLFFIMICLACRYERPGVPAAEPRPFSKWFSGTDGEVRKEKADFFIDRFSGALPVQPYFVGFTDWLNSIYYWLCIAYQGRPQIRHLPKILPARLQNLQAQNNLSSRNTPYDWNTLDGIFTYTDMKQLMSSFQDQPLETRWVGQNPDH</sequence>
<dbReference type="InterPro" id="IPR008266">
    <property type="entry name" value="Tyr_kinase_AS"/>
</dbReference>
<proteinExistence type="predicted"/>
<comment type="caution">
    <text evidence="2">The sequence shown here is derived from an EMBL/GenBank/DDBJ whole genome shotgun (WGS) entry which is preliminary data.</text>
</comment>
<dbReference type="SUPFAM" id="SSF56112">
    <property type="entry name" value="Protein kinase-like (PK-like)"/>
    <property type="match status" value="1"/>
</dbReference>
<dbReference type="EMBL" id="JANVFU010000012">
    <property type="protein sequence ID" value="KAJ3741414.1"/>
    <property type="molecule type" value="Genomic_DNA"/>
</dbReference>
<accession>A0A9W8TUQ4</accession>
<evidence type="ECO:0000259" key="1">
    <source>
        <dbReference type="PROSITE" id="PS50011"/>
    </source>
</evidence>
<keyword evidence="3" id="KW-1185">Reference proteome</keyword>
<dbReference type="InterPro" id="IPR011009">
    <property type="entry name" value="Kinase-like_dom_sf"/>
</dbReference>
<dbReference type="PANTHER" id="PTHR38248">
    <property type="entry name" value="FUNK1 6"/>
    <property type="match status" value="1"/>
</dbReference>
<dbReference type="Proteomes" id="UP001142393">
    <property type="component" value="Unassembled WGS sequence"/>
</dbReference>
<dbReference type="GO" id="GO:0004672">
    <property type="term" value="F:protein kinase activity"/>
    <property type="evidence" value="ECO:0007669"/>
    <property type="project" value="InterPro"/>
</dbReference>
<reference evidence="2 3" key="1">
    <citation type="journal article" date="2023" name="Proc. Natl. Acad. Sci. U.S.A.">
        <title>A global phylogenomic analysis of the shiitake genus Lentinula.</title>
        <authorList>
            <person name="Sierra-Patev S."/>
            <person name="Min B."/>
            <person name="Naranjo-Ortiz M."/>
            <person name="Looney B."/>
            <person name="Konkel Z."/>
            <person name="Slot J.C."/>
            <person name="Sakamoto Y."/>
            <person name="Steenwyk J.L."/>
            <person name="Rokas A."/>
            <person name="Carro J."/>
            <person name="Camarero S."/>
            <person name="Ferreira P."/>
            <person name="Molpeceres G."/>
            <person name="Ruiz-Duenas F.J."/>
            <person name="Serrano A."/>
            <person name="Henrissat B."/>
            <person name="Drula E."/>
            <person name="Hughes K.W."/>
            <person name="Mata J.L."/>
            <person name="Ishikawa N.K."/>
            <person name="Vargas-Isla R."/>
            <person name="Ushijima S."/>
            <person name="Smith C.A."/>
            <person name="Donoghue J."/>
            <person name="Ahrendt S."/>
            <person name="Andreopoulos W."/>
            <person name="He G."/>
            <person name="LaButti K."/>
            <person name="Lipzen A."/>
            <person name="Ng V."/>
            <person name="Riley R."/>
            <person name="Sandor L."/>
            <person name="Barry K."/>
            <person name="Martinez A.T."/>
            <person name="Xiao Y."/>
            <person name="Gibbons J.G."/>
            <person name="Terashima K."/>
            <person name="Grigoriev I.V."/>
            <person name="Hibbett D."/>
        </authorList>
    </citation>
    <scope>NUCLEOTIDE SEQUENCE [LARGE SCALE GENOMIC DNA]</scope>
    <source>
        <strain evidence="2 3">TFB7810</strain>
    </source>
</reference>